<evidence type="ECO:0000259" key="3">
    <source>
        <dbReference type="Pfam" id="PF05193"/>
    </source>
</evidence>
<comment type="caution">
    <text evidence="4">The sequence shown here is derived from an EMBL/GenBank/DDBJ whole genome shotgun (WGS) entry which is preliminary data.</text>
</comment>
<dbReference type="GO" id="GO:0046872">
    <property type="term" value="F:metal ion binding"/>
    <property type="evidence" value="ECO:0007669"/>
    <property type="project" value="InterPro"/>
</dbReference>
<dbReference type="Pfam" id="PF00675">
    <property type="entry name" value="Peptidase_M16"/>
    <property type="match status" value="1"/>
</dbReference>
<evidence type="ECO:0000313" key="4">
    <source>
        <dbReference type="EMBL" id="TDX11088.1"/>
    </source>
</evidence>
<evidence type="ECO:0000313" key="5">
    <source>
        <dbReference type="Proteomes" id="UP000294817"/>
    </source>
</evidence>
<comment type="similarity">
    <text evidence="1">Belongs to the peptidase M16 family.</text>
</comment>
<dbReference type="SUPFAM" id="SSF63411">
    <property type="entry name" value="LuxS/MPP-like metallohydrolase"/>
    <property type="match status" value="2"/>
</dbReference>
<dbReference type="PANTHER" id="PTHR11851">
    <property type="entry name" value="METALLOPROTEASE"/>
    <property type="match status" value="1"/>
</dbReference>
<sequence>MYTHKILDNGLDVILINRDSMMSASVLFCVKVGSSKETKENAGLSHLIEHVSFRATKRKNTFEIKQPIEEVGGVLNAFTSKNFTVFFAKIPSQKVNETLEIMSEILYEPLFKEEDIEKEKGIILEEISSYEDEPINIVFENLYKNIYDDNFSRPIMGYKDTVMNIKKSTLEEFHYKYYQPENTVVIISGKFDEVSVLKQLNQIKSIPNLNSFKNNIISPSIVDKEIFIKKYKNDLASNYLVEGFKAPSKLDKSYYSTLVLNTFLGSGMSSLLFSKIREEEGLAYEVTSDYETYPKAGLLLFYAATTDKNLENLLGKIQEVVDDLKNNKEIEKWFNYGKNRLIGKLTLEVENNLSMALNVLDLYINYGKIMTIEEFIKNIEKVEIHNVFETANNIFSNNKYVSILSPKKPIKS</sequence>
<feature type="domain" description="Peptidase M16 N-terminal" evidence="2">
    <location>
        <begin position="13"/>
        <end position="157"/>
    </location>
</feature>
<dbReference type="Gene3D" id="3.30.830.10">
    <property type="entry name" value="Metalloenzyme, LuxS/M16 peptidase-like"/>
    <property type="match status" value="2"/>
</dbReference>
<reference evidence="4 5" key="1">
    <citation type="submission" date="2019-03" db="EMBL/GenBank/DDBJ databases">
        <title>Genomic Encyclopedia of Type Strains, Phase IV (KMG-IV): sequencing the most valuable type-strain genomes for metagenomic binning, comparative biology and taxonomic classification.</title>
        <authorList>
            <person name="Goeker M."/>
        </authorList>
    </citation>
    <scope>NUCLEOTIDE SEQUENCE [LARGE SCALE GENOMIC DNA]</scope>
    <source>
        <strain evidence="4 5">DSM 13575</strain>
    </source>
</reference>
<protein>
    <submittedName>
        <fullName evidence="4">Putative Zn-dependent peptidase</fullName>
    </submittedName>
</protein>
<dbReference type="RefSeq" id="WP_158248357.1">
    <property type="nucleotide sequence ID" value="NZ_SODZ01000017.1"/>
</dbReference>
<dbReference type="EMBL" id="SODZ01000017">
    <property type="protein sequence ID" value="TDX11088.1"/>
    <property type="molecule type" value="Genomic_DNA"/>
</dbReference>
<name>A0A4R8EKS2_9BACT</name>
<evidence type="ECO:0000256" key="1">
    <source>
        <dbReference type="ARBA" id="ARBA00007261"/>
    </source>
</evidence>
<proteinExistence type="inferred from homology"/>
<organism evidence="4 5">
    <name type="scientific">Petrotoga sibirica</name>
    <dbReference type="NCBI Taxonomy" id="156202"/>
    <lineage>
        <taxon>Bacteria</taxon>
        <taxon>Thermotogati</taxon>
        <taxon>Thermotogota</taxon>
        <taxon>Thermotogae</taxon>
        <taxon>Petrotogales</taxon>
        <taxon>Petrotogaceae</taxon>
        <taxon>Petrotoga</taxon>
    </lineage>
</organism>
<feature type="domain" description="Peptidase M16 C-terminal" evidence="3">
    <location>
        <begin position="165"/>
        <end position="328"/>
    </location>
</feature>
<dbReference type="Pfam" id="PF05193">
    <property type="entry name" value="Peptidase_M16_C"/>
    <property type="match status" value="1"/>
</dbReference>
<dbReference type="Proteomes" id="UP000294817">
    <property type="component" value="Unassembled WGS sequence"/>
</dbReference>
<accession>A0A4R8EKS2</accession>
<evidence type="ECO:0000259" key="2">
    <source>
        <dbReference type="Pfam" id="PF00675"/>
    </source>
</evidence>
<dbReference type="PANTHER" id="PTHR11851:SF49">
    <property type="entry name" value="MITOCHONDRIAL-PROCESSING PEPTIDASE SUBUNIT ALPHA"/>
    <property type="match status" value="1"/>
</dbReference>
<dbReference type="InterPro" id="IPR011249">
    <property type="entry name" value="Metalloenz_LuxS/M16"/>
</dbReference>
<dbReference type="InterPro" id="IPR050361">
    <property type="entry name" value="MPP/UQCRC_Complex"/>
</dbReference>
<dbReference type="InterPro" id="IPR007863">
    <property type="entry name" value="Peptidase_M16_C"/>
</dbReference>
<gene>
    <name evidence="4" type="ORF">C8D74_11741</name>
</gene>
<keyword evidence="5" id="KW-1185">Reference proteome</keyword>
<dbReference type="AlphaFoldDB" id="A0A4R8EKS2"/>
<dbReference type="InterPro" id="IPR011765">
    <property type="entry name" value="Pept_M16_N"/>
</dbReference>